<dbReference type="Proteomes" id="UP001595583">
    <property type="component" value="Unassembled WGS sequence"/>
</dbReference>
<keyword evidence="3" id="KW-1185">Reference proteome</keyword>
<comment type="caution">
    <text evidence="2">The sequence shown here is derived from an EMBL/GenBank/DDBJ whole genome shotgun (WGS) entry which is preliminary data.</text>
</comment>
<evidence type="ECO:0000313" key="2">
    <source>
        <dbReference type="EMBL" id="MFC3206833.1"/>
    </source>
</evidence>
<name>A0ABV7KBG2_9HYPH</name>
<dbReference type="RefSeq" id="WP_378220637.1">
    <property type="nucleotide sequence ID" value="NZ_JBHRTK010000012.1"/>
</dbReference>
<feature type="region of interest" description="Disordered" evidence="1">
    <location>
        <begin position="93"/>
        <end position="115"/>
    </location>
</feature>
<evidence type="ECO:0000313" key="3">
    <source>
        <dbReference type="Proteomes" id="UP001595583"/>
    </source>
</evidence>
<reference evidence="3" key="1">
    <citation type="journal article" date="2019" name="Int. J. Syst. Evol. Microbiol.">
        <title>The Global Catalogue of Microorganisms (GCM) 10K type strain sequencing project: providing services to taxonomists for standard genome sequencing and annotation.</title>
        <authorList>
            <consortium name="The Broad Institute Genomics Platform"/>
            <consortium name="The Broad Institute Genome Sequencing Center for Infectious Disease"/>
            <person name="Wu L."/>
            <person name="Ma J."/>
        </authorList>
    </citation>
    <scope>NUCLEOTIDE SEQUENCE [LARGE SCALE GENOMIC DNA]</scope>
    <source>
        <strain evidence="3">KCTC 52165</strain>
    </source>
</reference>
<protein>
    <submittedName>
        <fullName evidence="2">Uncharacterized protein</fullName>
    </submittedName>
</protein>
<organism evidence="2 3">
    <name type="scientific">Aquamicrobium soli</name>
    <dbReference type="NCBI Taxonomy" id="1811518"/>
    <lineage>
        <taxon>Bacteria</taxon>
        <taxon>Pseudomonadati</taxon>
        <taxon>Pseudomonadota</taxon>
        <taxon>Alphaproteobacteria</taxon>
        <taxon>Hyphomicrobiales</taxon>
        <taxon>Phyllobacteriaceae</taxon>
        <taxon>Aquamicrobium</taxon>
    </lineage>
</organism>
<gene>
    <name evidence="2" type="ORF">ACFOHJ_11470</name>
</gene>
<dbReference type="EMBL" id="JBHRTK010000012">
    <property type="protein sequence ID" value="MFC3206833.1"/>
    <property type="molecule type" value="Genomic_DNA"/>
</dbReference>
<feature type="compositionally biased region" description="Basic and acidic residues" evidence="1">
    <location>
        <begin position="100"/>
        <end position="109"/>
    </location>
</feature>
<evidence type="ECO:0000256" key="1">
    <source>
        <dbReference type="SAM" id="MobiDB-lite"/>
    </source>
</evidence>
<proteinExistence type="predicted"/>
<accession>A0ABV7KBG2</accession>
<sequence>MPAVISAARVADHINSDGVHRAMRSALSYTVPPGRARDDALEGYFDKPQPANDERRVYRKTHSRDGYSGYCSTAFRDVYISLPRVGMVDGPFPEAANDNASHEVRHAQEGYHAAA</sequence>